<keyword evidence="9" id="KW-1185">Reference proteome</keyword>
<dbReference type="InterPro" id="IPR004167">
    <property type="entry name" value="PSBD"/>
</dbReference>
<proteinExistence type="inferred from homology"/>
<evidence type="ECO:0000256" key="1">
    <source>
        <dbReference type="ARBA" id="ARBA00007317"/>
    </source>
</evidence>
<dbReference type="PROSITE" id="PS50968">
    <property type="entry name" value="BIOTINYL_LIPOYL"/>
    <property type="match status" value="1"/>
</dbReference>
<dbReference type="CDD" id="cd06849">
    <property type="entry name" value="lipoyl_domain"/>
    <property type="match status" value="1"/>
</dbReference>
<feature type="compositionally biased region" description="Low complexity" evidence="4">
    <location>
        <begin position="78"/>
        <end position="94"/>
    </location>
</feature>
<dbReference type="EMBL" id="JAWRVI010000008">
    <property type="protein sequence ID" value="KAK4092559.1"/>
    <property type="molecule type" value="Genomic_DNA"/>
</dbReference>
<sequence length="580" mass="61101">MAIGALVDRWAVVAVVVAVAARGETPESTGDDKGRATQYQPVKASPFLREGRFCRPVPWAAPQAVPPKKRAGPRSIGAPQQLPPTTARPPAQAQSFSPTHIQTSRARLPLLPTSRRPQLSRLRRPQSILPREPRRRRPLSSSMASSLTAAACRATARLAGSSSSRRTAVAATSRGLGTSARCLAAHNFVMPALSPTMTEGNIASWKVKEGERFSAGDVLLEIETDKATMDVEAQDDGVMMKIMSADGAKAVQVGTRIAVLAEAGDDVAALEIPADENKQQKSTGSSEPASAAPATPEPTKQQQPQQKQSTTSETHEQRYPLMPAVEHLVKQNGLSKEDVSRIKPTGPSGRLLKGDVLAYLGAINADTPAAVSSRFAKLAHLDLSNIKVAEAAKKPAPAPSAEAAAAAAPPAPQALEVNVPVSLAKVVEVQKRIHDTLGVFLPVSTFVSRAAEVANDDLPLAARKPTASELFDQVLGLDKVKAAAGSRGVYLPQISAIPPASLLAAAPRPAAKKADIIDELAPRKKSRAGAAPAGVPTVPGLSSGMNVFSLVVPKEEEQRAHVFLERCKVILEKEPGRLVL</sequence>
<feature type="compositionally biased region" description="Low complexity" evidence="4">
    <location>
        <begin position="104"/>
        <end position="130"/>
    </location>
</feature>
<dbReference type="Pfam" id="PF00364">
    <property type="entry name" value="Biotin_lipoyl"/>
    <property type="match status" value="1"/>
</dbReference>
<dbReference type="InterPro" id="IPR036625">
    <property type="entry name" value="E3-bd_dom_sf"/>
</dbReference>
<dbReference type="SUPFAM" id="SSF51230">
    <property type="entry name" value="Single hybrid motif"/>
    <property type="match status" value="1"/>
</dbReference>
<feature type="signal peptide" evidence="5">
    <location>
        <begin position="1"/>
        <end position="23"/>
    </location>
</feature>
<feature type="region of interest" description="Disordered" evidence="4">
    <location>
        <begin position="59"/>
        <end position="146"/>
    </location>
</feature>
<dbReference type="PANTHER" id="PTHR23151:SF82">
    <property type="entry name" value="PYRUVATE DEHYDROGENASE COMPLEX PROTEIN X COMPONENT, MITOCHONDRIAL"/>
    <property type="match status" value="1"/>
</dbReference>
<name>A0ABR0C8Q7_PURLI</name>
<dbReference type="Gene3D" id="4.10.320.10">
    <property type="entry name" value="E3-binding domain"/>
    <property type="match status" value="1"/>
</dbReference>
<dbReference type="SUPFAM" id="SSF47005">
    <property type="entry name" value="Peripheral subunit-binding domain of 2-oxo acid dehydrogenase complex"/>
    <property type="match status" value="1"/>
</dbReference>
<evidence type="ECO:0000256" key="2">
    <source>
        <dbReference type="ARBA" id="ARBA00022823"/>
    </source>
</evidence>
<reference evidence="8 9" key="1">
    <citation type="journal article" date="2024" name="Microbiol. Resour. Announc.">
        <title>Genome annotations for the ascomycete fungi Trichoderma harzianum, Trichoderma aggressivum, and Purpureocillium lilacinum.</title>
        <authorList>
            <person name="Beijen E.P.W."/>
            <person name="Ohm R.A."/>
        </authorList>
    </citation>
    <scope>NUCLEOTIDE SEQUENCE [LARGE SCALE GENOMIC DNA]</scope>
    <source>
        <strain evidence="8 9">CBS 150709</strain>
    </source>
</reference>
<evidence type="ECO:0008006" key="10">
    <source>
        <dbReference type="Google" id="ProtNLM"/>
    </source>
</evidence>
<evidence type="ECO:0000256" key="3">
    <source>
        <dbReference type="ARBA" id="ARBA00022946"/>
    </source>
</evidence>
<protein>
    <recommendedName>
        <fullName evidence="10">Pyruvate dehydrogenase protein x component</fullName>
    </recommendedName>
</protein>
<feature type="chain" id="PRO_5045716706" description="Pyruvate dehydrogenase protein x component" evidence="5">
    <location>
        <begin position="24"/>
        <end position="580"/>
    </location>
</feature>
<feature type="region of interest" description="Disordered" evidence="4">
    <location>
        <begin position="271"/>
        <end position="316"/>
    </location>
</feature>
<dbReference type="PROSITE" id="PS00189">
    <property type="entry name" value="LIPOYL"/>
    <property type="match status" value="1"/>
</dbReference>
<evidence type="ECO:0000313" key="9">
    <source>
        <dbReference type="Proteomes" id="UP001287286"/>
    </source>
</evidence>
<feature type="domain" description="Lipoyl-binding" evidence="6">
    <location>
        <begin position="185"/>
        <end position="261"/>
    </location>
</feature>
<organism evidence="8 9">
    <name type="scientific">Purpureocillium lilacinum</name>
    <name type="common">Paecilomyces lilacinus</name>
    <dbReference type="NCBI Taxonomy" id="33203"/>
    <lineage>
        <taxon>Eukaryota</taxon>
        <taxon>Fungi</taxon>
        <taxon>Dikarya</taxon>
        <taxon>Ascomycota</taxon>
        <taxon>Pezizomycotina</taxon>
        <taxon>Sordariomycetes</taxon>
        <taxon>Hypocreomycetidae</taxon>
        <taxon>Hypocreales</taxon>
        <taxon>Ophiocordycipitaceae</taxon>
        <taxon>Purpureocillium</taxon>
    </lineage>
</organism>
<dbReference type="InterPro" id="IPR003016">
    <property type="entry name" value="2-oxoA_DH_lipoyl-BS"/>
</dbReference>
<dbReference type="Gene3D" id="2.40.50.100">
    <property type="match status" value="1"/>
</dbReference>
<dbReference type="InterPro" id="IPR011053">
    <property type="entry name" value="Single_hybrid_motif"/>
</dbReference>
<accession>A0ABR0C8Q7</accession>
<evidence type="ECO:0000313" key="8">
    <source>
        <dbReference type="EMBL" id="KAK4092559.1"/>
    </source>
</evidence>
<keyword evidence="5" id="KW-0732">Signal</keyword>
<dbReference type="Pfam" id="PF02817">
    <property type="entry name" value="E3_binding"/>
    <property type="match status" value="1"/>
</dbReference>
<evidence type="ECO:0000256" key="4">
    <source>
        <dbReference type="SAM" id="MobiDB-lite"/>
    </source>
</evidence>
<evidence type="ECO:0000259" key="6">
    <source>
        <dbReference type="PROSITE" id="PS50968"/>
    </source>
</evidence>
<gene>
    <name evidence="8" type="ORF">Purlil1_3180</name>
</gene>
<feature type="compositionally biased region" description="Low complexity" evidence="4">
    <location>
        <begin position="282"/>
        <end position="312"/>
    </location>
</feature>
<dbReference type="InterPro" id="IPR045257">
    <property type="entry name" value="E2/Pdx1"/>
</dbReference>
<dbReference type="InterPro" id="IPR000089">
    <property type="entry name" value="Biotin_lipoyl"/>
</dbReference>
<dbReference type="Proteomes" id="UP001287286">
    <property type="component" value="Unassembled WGS sequence"/>
</dbReference>
<feature type="domain" description="Peripheral subunit-binding (PSBD)" evidence="7">
    <location>
        <begin position="320"/>
        <end position="360"/>
    </location>
</feature>
<evidence type="ECO:0000256" key="5">
    <source>
        <dbReference type="SAM" id="SignalP"/>
    </source>
</evidence>
<dbReference type="PANTHER" id="PTHR23151">
    <property type="entry name" value="DIHYDROLIPOAMIDE ACETYL/SUCCINYL-TRANSFERASE-RELATED"/>
    <property type="match status" value="1"/>
</dbReference>
<keyword evidence="2" id="KW-0450">Lipoyl</keyword>
<evidence type="ECO:0000259" key="7">
    <source>
        <dbReference type="PROSITE" id="PS51826"/>
    </source>
</evidence>
<keyword evidence="3" id="KW-0809">Transit peptide</keyword>
<dbReference type="PROSITE" id="PS51826">
    <property type="entry name" value="PSBD"/>
    <property type="match status" value="1"/>
</dbReference>
<comment type="caution">
    <text evidence="8">The sequence shown here is derived from an EMBL/GenBank/DDBJ whole genome shotgun (WGS) entry which is preliminary data.</text>
</comment>
<comment type="similarity">
    <text evidence="1">Belongs to the 2-oxoacid dehydrogenase family.</text>
</comment>